<evidence type="ECO:0000256" key="1">
    <source>
        <dbReference type="ARBA" id="ARBA00022729"/>
    </source>
</evidence>
<protein>
    <recommendedName>
        <fullName evidence="2">Leucine-binding protein domain-containing protein</fullName>
    </recommendedName>
</protein>
<proteinExistence type="predicted"/>
<sequence length="417" mass="45389">MKKIILSLSTFLFLNLSFMGQSNANEVKIGVLYPLTGPVAQVGIDAVAAVKTALDIINNSHDLPIPLASDAGLAGLNGAKITIVVADHAGKPEIGIGETERMVQSEKVSAMFGAYYSSVTGAASQVTERAKIPWVNGESTSPKLTTRDFKYFFRVTPHDGEFTQLMFEFINDFNSKEGNIKTVGILHEDTLWGNDSGSTQDKMAKDQGFDVVEKISYKAKTTTLSSEVQRLKAKSPDVLLPSSYTADAYLFLNTAQELDYNPKLLVAQNAGYTDPNFIKTMGNKAEGVITRSPFNTDLADSIPLIGKINELFKTHSGGRDLSDVPARAFTGFMALANAINNAGSSDPEKIRQALVDLDMDSSSLIVPYRGVKFGTDGQNEKTRGILMQVQDGKYCTVYPFELAACTLRYPMPTWSEK</sequence>
<dbReference type="AlphaFoldDB" id="A0A381XUH1"/>
<dbReference type="CDD" id="cd06340">
    <property type="entry name" value="PBP1_ABC_ligand_binding-like"/>
    <property type="match status" value="1"/>
</dbReference>
<evidence type="ECO:0000313" key="3">
    <source>
        <dbReference type="EMBL" id="SVA68368.1"/>
    </source>
</evidence>
<gene>
    <name evidence="3" type="ORF">METZ01_LOCUS121222</name>
</gene>
<dbReference type="InterPro" id="IPR028082">
    <property type="entry name" value="Peripla_BP_I"/>
</dbReference>
<dbReference type="EMBL" id="UINC01016418">
    <property type="protein sequence ID" value="SVA68368.1"/>
    <property type="molecule type" value="Genomic_DNA"/>
</dbReference>
<dbReference type="PANTHER" id="PTHR30483">
    <property type="entry name" value="LEUCINE-SPECIFIC-BINDING PROTEIN"/>
    <property type="match status" value="1"/>
</dbReference>
<keyword evidence="1" id="KW-0732">Signal</keyword>
<name>A0A381XUH1_9ZZZZ</name>
<dbReference type="InterPro" id="IPR051010">
    <property type="entry name" value="BCAA_transport"/>
</dbReference>
<dbReference type="InterPro" id="IPR028081">
    <property type="entry name" value="Leu-bd"/>
</dbReference>
<accession>A0A381XUH1</accession>
<organism evidence="3">
    <name type="scientific">marine metagenome</name>
    <dbReference type="NCBI Taxonomy" id="408172"/>
    <lineage>
        <taxon>unclassified sequences</taxon>
        <taxon>metagenomes</taxon>
        <taxon>ecological metagenomes</taxon>
    </lineage>
</organism>
<dbReference type="Pfam" id="PF13458">
    <property type="entry name" value="Peripla_BP_6"/>
    <property type="match status" value="1"/>
</dbReference>
<reference evidence="3" key="1">
    <citation type="submission" date="2018-05" db="EMBL/GenBank/DDBJ databases">
        <authorList>
            <person name="Lanie J.A."/>
            <person name="Ng W.-L."/>
            <person name="Kazmierczak K.M."/>
            <person name="Andrzejewski T.M."/>
            <person name="Davidsen T.M."/>
            <person name="Wayne K.J."/>
            <person name="Tettelin H."/>
            <person name="Glass J.I."/>
            <person name="Rusch D."/>
            <person name="Podicherti R."/>
            <person name="Tsui H.-C.T."/>
            <person name="Winkler M.E."/>
        </authorList>
    </citation>
    <scope>NUCLEOTIDE SEQUENCE</scope>
</reference>
<evidence type="ECO:0000259" key="2">
    <source>
        <dbReference type="Pfam" id="PF13458"/>
    </source>
</evidence>
<dbReference type="SUPFAM" id="SSF53822">
    <property type="entry name" value="Periplasmic binding protein-like I"/>
    <property type="match status" value="1"/>
</dbReference>
<dbReference type="PANTHER" id="PTHR30483:SF37">
    <property type="entry name" value="ABC TRANSPORTER SUBSTRATE-BINDING PROTEIN"/>
    <property type="match status" value="1"/>
</dbReference>
<feature type="domain" description="Leucine-binding protein" evidence="2">
    <location>
        <begin position="26"/>
        <end position="392"/>
    </location>
</feature>
<dbReference type="Gene3D" id="3.40.50.2300">
    <property type="match status" value="2"/>
</dbReference>